<keyword evidence="7" id="KW-0479">Metal-binding</keyword>
<dbReference type="Pfam" id="PF21315">
    <property type="entry name" value="FAN1_HTH"/>
    <property type="match status" value="1"/>
</dbReference>
<comment type="similarity">
    <text evidence="4">Belongs to the FAN1 family.</text>
</comment>
<dbReference type="AlphaFoldDB" id="A0A923HL22"/>
<dbReference type="EMBL" id="JACOFZ010000002">
    <property type="protein sequence ID" value="MBC3881620.1"/>
    <property type="molecule type" value="Genomic_DNA"/>
</dbReference>
<evidence type="ECO:0000259" key="11">
    <source>
        <dbReference type="SMART" id="SM00990"/>
    </source>
</evidence>
<dbReference type="InterPro" id="IPR033315">
    <property type="entry name" value="Fan1-like"/>
</dbReference>
<proteinExistence type="inferred from homology"/>
<comment type="catalytic activity">
    <reaction evidence="1">
        <text>Hydrolytically removes 5'-nucleotides successively from the 3'-hydroxy termini of 3'-hydroxy-terminated oligonucleotides.</text>
        <dbReference type="EC" id="3.1.4.1"/>
    </reaction>
</comment>
<dbReference type="EC" id="3.1.4.1" evidence="5"/>
<dbReference type="InterPro" id="IPR049125">
    <property type="entry name" value="FAN1-like_WH"/>
</dbReference>
<dbReference type="Pfam" id="PF18081">
    <property type="entry name" value="FANC_SAP"/>
    <property type="match status" value="1"/>
</dbReference>
<dbReference type="InterPro" id="IPR014883">
    <property type="entry name" value="VRR_NUC"/>
</dbReference>
<evidence type="ECO:0000256" key="7">
    <source>
        <dbReference type="ARBA" id="ARBA00022723"/>
    </source>
</evidence>
<accession>A0A923HL22</accession>
<evidence type="ECO:0000256" key="6">
    <source>
        <dbReference type="ARBA" id="ARBA00022722"/>
    </source>
</evidence>
<dbReference type="Gene3D" id="3.40.1350.10">
    <property type="match status" value="1"/>
</dbReference>
<evidence type="ECO:0000256" key="2">
    <source>
        <dbReference type="ARBA" id="ARBA00001936"/>
    </source>
</evidence>
<evidence type="ECO:0000256" key="1">
    <source>
        <dbReference type="ARBA" id="ARBA00000983"/>
    </source>
</evidence>
<evidence type="ECO:0000256" key="3">
    <source>
        <dbReference type="ARBA" id="ARBA00001946"/>
    </source>
</evidence>
<comment type="cofactor">
    <cofactor evidence="3">
        <name>Mg(2+)</name>
        <dbReference type="ChEBI" id="CHEBI:18420"/>
    </cofactor>
</comment>
<protein>
    <recommendedName>
        <fullName evidence="5">phosphodiesterase I</fullName>
        <ecNumber evidence="5">3.1.4.1</ecNumber>
    </recommendedName>
</protein>
<evidence type="ECO:0000256" key="10">
    <source>
        <dbReference type="ARBA" id="ARBA00023211"/>
    </source>
</evidence>
<keyword evidence="6" id="KW-0540">Nuclease</keyword>
<dbReference type="PANTHER" id="PTHR15749">
    <property type="entry name" value="FANCONI-ASSOCIATED NUCLEASE 1"/>
    <property type="match status" value="1"/>
</dbReference>
<gene>
    <name evidence="12" type="ORF">H8K36_09570</name>
</gene>
<dbReference type="InterPro" id="IPR040603">
    <property type="entry name" value="FAN1_SAP_bact"/>
</dbReference>
<evidence type="ECO:0000256" key="4">
    <source>
        <dbReference type="ARBA" id="ARBA00005533"/>
    </source>
</evidence>
<comment type="caution">
    <text evidence="12">The sequence shown here is derived from an EMBL/GenBank/DDBJ whole genome shotgun (WGS) entry which is preliminary data.</text>
</comment>
<dbReference type="GO" id="GO:0003676">
    <property type="term" value="F:nucleic acid binding"/>
    <property type="evidence" value="ECO:0007669"/>
    <property type="project" value="InterPro"/>
</dbReference>
<keyword evidence="8" id="KW-0378">Hydrolase</keyword>
<evidence type="ECO:0000313" key="13">
    <source>
        <dbReference type="Proteomes" id="UP000627446"/>
    </source>
</evidence>
<dbReference type="Proteomes" id="UP000627446">
    <property type="component" value="Unassembled WGS sequence"/>
</dbReference>
<keyword evidence="10" id="KW-0464">Manganese</keyword>
<reference evidence="12" key="1">
    <citation type="submission" date="2020-08" db="EMBL/GenBank/DDBJ databases">
        <title>Novel species isolated from subtropical streams in China.</title>
        <authorList>
            <person name="Lu H."/>
        </authorList>
    </citation>
    <scope>NUCLEOTIDE SEQUENCE</scope>
    <source>
        <strain evidence="12">LX22W</strain>
    </source>
</reference>
<keyword evidence="9" id="KW-0460">Magnesium</keyword>
<organism evidence="12 13">
    <name type="scientific">Undibacterium nitidum</name>
    <dbReference type="NCBI Taxonomy" id="2762298"/>
    <lineage>
        <taxon>Bacteria</taxon>
        <taxon>Pseudomonadati</taxon>
        <taxon>Pseudomonadota</taxon>
        <taxon>Betaproteobacteria</taxon>
        <taxon>Burkholderiales</taxon>
        <taxon>Oxalobacteraceae</taxon>
        <taxon>Undibacterium</taxon>
    </lineage>
</organism>
<evidence type="ECO:0000256" key="8">
    <source>
        <dbReference type="ARBA" id="ARBA00022801"/>
    </source>
</evidence>
<evidence type="ECO:0000256" key="9">
    <source>
        <dbReference type="ARBA" id="ARBA00022842"/>
    </source>
</evidence>
<keyword evidence="13" id="KW-1185">Reference proteome</keyword>
<dbReference type="GO" id="GO:0004528">
    <property type="term" value="F:phosphodiesterase I activity"/>
    <property type="evidence" value="ECO:0007669"/>
    <property type="project" value="UniProtKB-EC"/>
</dbReference>
<feature type="domain" description="VRR-NUC" evidence="11">
    <location>
        <begin position="450"/>
        <end position="564"/>
    </location>
</feature>
<dbReference type="PANTHER" id="PTHR15749:SF4">
    <property type="entry name" value="FANCONI-ASSOCIATED NUCLEASE 1"/>
    <property type="match status" value="1"/>
</dbReference>
<sequence length="569" mass="65804">MLESDVASEAGLPILDPLYYLDNFELVLDWVRSRYDDVLNAEEKQFIDQFAELPQASRALFVRMVMRKGELFRRSKLHYDEIGDTAMAMQVLIDVAWVEEDPQLSLSELFDLLLKPELTTSFALTSTQKQLKKADLLASLAEQAEFQDADGGELVQAFSSWYANADEQVWRIKIKDLCHRLRLIFFGNSHQDWSEFVLSDLGIYQYESIDFSPEARGFQSRRDVDDYLALQSCRDTFDQCASIEEVDHVLSQVQELNISNAWIERRRHKLLFHIGQYAEKQQTWSLAETAYLASGYPGARQRCIRVLEKMGASAAALELLNQAIAAPESDAELQQLMRSAPRLNRKLGLQKPEKKAAIEIHTLHLELPYPSEDFYVEHVVREHLHQDDAPVFYVENALLNSLLGLLCWPAIFKALPGAFFHPFHRGPVDLSSEDFVQRRADDFAHCFALLESDVYRDRIRQTYAEKYGKQSPFVFWETLDEDLLEMALHCIPAHDLKHWFTRILSDIKSNRSGFPDLIQFYPEREAYQLIEVKGPGDKLQDNQLRLIEFCQQHALPISVCYLRWQEDAP</sequence>
<comment type="cofactor">
    <cofactor evidence="2">
        <name>Mn(2+)</name>
        <dbReference type="ChEBI" id="CHEBI:29035"/>
    </cofactor>
</comment>
<dbReference type="SMART" id="SM00990">
    <property type="entry name" value="VRR_NUC"/>
    <property type="match status" value="1"/>
</dbReference>
<dbReference type="GO" id="GO:0046872">
    <property type="term" value="F:metal ion binding"/>
    <property type="evidence" value="ECO:0007669"/>
    <property type="project" value="UniProtKB-KW"/>
</dbReference>
<evidence type="ECO:0000256" key="5">
    <source>
        <dbReference type="ARBA" id="ARBA00012029"/>
    </source>
</evidence>
<dbReference type="GO" id="GO:0036297">
    <property type="term" value="P:interstrand cross-link repair"/>
    <property type="evidence" value="ECO:0007669"/>
    <property type="project" value="InterPro"/>
</dbReference>
<dbReference type="Pfam" id="PF08774">
    <property type="entry name" value="VRR_NUC"/>
    <property type="match status" value="1"/>
</dbReference>
<dbReference type="InterPro" id="IPR011856">
    <property type="entry name" value="tRNA_endonuc-like_dom_sf"/>
</dbReference>
<evidence type="ECO:0000313" key="12">
    <source>
        <dbReference type="EMBL" id="MBC3881620.1"/>
    </source>
</evidence>
<name>A0A923HL22_9BURK</name>